<dbReference type="Gene3D" id="3.30.565.10">
    <property type="entry name" value="Histidine kinase-like ATPase, C-terminal domain"/>
    <property type="match status" value="1"/>
</dbReference>
<dbReference type="EMBL" id="JAAZQD010000001">
    <property type="protein sequence ID" value="NKZ37890.1"/>
    <property type="molecule type" value="Genomic_DNA"/>
</dbReference>
<keyword evidence="8" id="KW-1185">Reference proteome</keyword>
<keyword evidence="3" id="KW-0902">Two-component regulatory system</keyword>
<dbReference type="InterPro" id="IPR036259">
    <property type="entry name" value="MFS_trans_sf"/>
</dbReference>
<feature type="domain" description="Signal transduction histidine kinase subgroup 3 dimerisation and phosphoacceptor" evidence="6">
    <location>
        <begin position="204"/>
        <end position="267"/>
    </location>
</feature>
<dbReference type="PANTHER" id="PTHR24421:SF59">
    <property type="entry name" value="OXYGEN SENSOR HISTIDINE KINASE NREB"/>
    <property type="match status" value="1"/>
</dbReference>
<dbReference type="Proteomes" id="UP000541636">
    <property type="component" value="Unassembled WGS sequence"/>
</dbReference>
<keyword evidence="4" id="KW-1133">Transmembrane helix</keyword>
<evidence type="ECO:0000256" key="4">
    <source>
        <dbReference type="SAM" id="Phobius"/>
    </source>
</evidence>
<dbReference type="SUPFAM" id="SSF103473">
    <property type="entry name" value="MFS general substrate transporter"/>
    <property type="match status" value="1"/>
</dbReference>
<dbReference type="InterPro" id="IPR011712">
    <property type="entry name" value="Sig_transdc_His_kin_sub3_dim/P"/>
</dbReference>
<keyword evidence="2 7" id="KW-0418">Kinase</keyword>
<organism evidence="7 8">
    <name type="scientific">Oleiagrimonas citrea</name>
    <dbReference type="NCBI Taxonomy" id="1665687"/>
    <lineage>
        <taxon>Bacteria</taxon>
        <taxon>Pseudomonadati</taxon>
        <taxon>Pseudomonadota</taxon>
        <taxon>Gammaproteobacteria</taxon>
        <taxon>Lysobacterales</taxon>
        <taxon>Rhodanobacteraceae</taxon>
        <taxon>Oleiagrimonas</taxon>
    </lineage>
</organism>
<evidence type="ECO:0000256" key="3">
    <source>
        <dbReference type="ARBA" id="ARBA00023012"/>
    </source>
</evidence>
<protein>
    <submittedName>
        <fullName evidence="7">Sensor histidine kinase</fullName>
    </submittedName>
</protein>
<feature type="transmembrane region" description="Helical" evidence="4">
    <location>
        <begin position="104"/>
        <end position="128"/>
    </location>
</feature>
<keyword evidence="4" id="KW-0472">Membrane</keyword>
<evidence type="ECO:0000256" key="2">
    <source>
        <dbReference type="ARBA" id="ARBA00022777"/>
    </source>
</evidence>
<dbReference type="InterPro" id="IPR036890">
    <property type="entry name" value="HATPase_C_sf"/>
</dbReference>
<dbReference type="PANTHER" id="PTHR24421">
    <property type="entry name" value="NITRATE/NITRITE SENSOR PROTEIN NARX-RELATED"/>
    <property type="match status" value="1"/>
</dbReference>
<feature type="transmembrane region" description="Helical" evidence="4">
    <location>
        <begin position="48"/>
        <end position="67"/>
    </location>
</feature>
<evidence type="ECO:0000256" key="1">
    <source>
        <dbReference type="ARBA" id="ARBA00022679"/>
    </source>
</evidence>
<evidence type="ECO:0000313" key="8">
    <source>
        <dbReference type="Proteomes" id="UP000541636"/>
    </source>
</evidence>
<dbReference type="GO" id="GO:0046983">
    <property type="term" value="F:protein dimerization activity"/>
    <property type="evidence" value="ECO:0007669"/>
    <property type="project" value="InterPro"/>
</dbReference>
<dbReference type="AlphaFoldDB" id="A0A846ZK31"/>
<keyword evidence="4" id="KW-0812">Transmembrane</keyword>
<feature type="domain" description="Histidine kinase/HSP90-like ATPase" evidence="5">
    <location>
        <begin position="306"/>
        <end position="391"/>
    </location>
</feature>
<dbReference type="GO" id="GO:0016020">
    <property type="term" value="C:membrane"/>
    <property type="evidence" value="ECO:0007669"/>
    <property type="project" value="InterPro"/>
</dbReference>
<dbReference type="InterPro" id="IPR050482">
    <property type="entry name" value="Sensor_HK_TwoCompSys"/>
</dbReference>
<evidence type="ECO:0000259" key="6">
    <source>
        <dbReference type="Pfam" id="PF07730"/>
    </source>
</evidence>
<comment type="caution">
    <text evidence="7">The sequence shown here is derived from an EMBL/GenBank/DDBJ whole genome shotgun (WGS) entry which is preliminary data.</text>
</comment>
<dbReference type="GO" id="GO:0000155">
    <property type="term" value="F:phosphorelay sensor kinase activity"/>
    <property type="evidence" value="ECO:0007669"/>
    <property type="project" value="InterPro"/>
</dbReference>
<dbReference type="InterPro" id="IPR003594">
    <property type="entry name" value="HATPase_dom"/>
</dbReference>
<dbReference type="CDD" id="cd16917">
    <property type="entry name" value="HATPase_UhpB-NarQ-NarX-like"/>
    <property type="match status" value="1"/>
</dbReference>
<dbReference type="Pfam" id="PF07730">
    <property type="entry name" value="HisKA_3"/>
    <property type="match status" value="1"/>
</dbReference>
<feature type="transmembrane region" description="Helical" evidence="4">
    <location>
        <begin position="148"/>
        <end position="172"/>
    </location>
</feature>
<dbReference type="RefSeq" id="WP_168608367.1">
    <property type="nucleotide sequence ID" value="NZ_JAAZQD010000001.1"/>
</dbReference>
<dbReference type="Pfam" id="PF02518">
    <property type="entry name" value="HATPase_c"/>
    <property type="match status" value="1"/>
</dbReference>
<evidence type="ECO:0000259" key="5">
    <source>
        <dbReference type="Pfam" id="PF02518"/>
    </source>
</evidence>
<dbReference type="SUPFAM" id="SSF55874">
    <property type="entry name" value="ATPase domain of HSP90 chaperone/DNA topoisomerase II/histidine kinase"/>
    <property type="match status" value="1"/>
</dbReference>
<dbReference type="Gene3D" id="1.20.5.1930">
    <property type="match status" value="1"/>
</dbReference>
<keyword evidence="1" id="KW-0808">Transferase</keyword>
<feature type="transmembrane region" description="Helical" evidence="4">
    <location>
        <begin position="15"/>
        <end position="36"/>
    </location>
</feature>
<reference evidence="7 8" key="1">
    <citation type="journal article" date="2017" name="Int. J. Syst. Evol. Microbiol.">
        <title>Oleiagrimonas citrea sp. nov., a marine bacterium isolated from tidal flat sediment and emended description of the genus Oleiagrimonas Fang et al. 2015 and Oleiagrimonas soli.</title>
        <authorList>
            <person name="Yang S.H."/>
            <person name="Seo H.S."/>
            <person name="Seong C.N."/>
            <person name="Kwon K.K."/>
        </authorList>
    </citation>
    <scope>NUCLEOTIDE SEQUENCE [LARGE SCALE GENOMIC DNA]</scope>
    <source>
        <strain evidence="7 8">MEBiC09124</strain>
    </source>
</reference>
<feature type="transmembrane region" description="Helical" evidence="4">
    <location>
        <begin position="79"/>
        <end position="97"/>
    </location>
</feature>
<gene>
    <name evidence="7" type="ORF">HF690_02855</name>
</gene>
<evidence type="ECO:0000313" key="7">
    <source>
        <dbReference type="EMBL" id="NKZ37890.1"/>
    </source>
</evidence>
<accession>A0A846ZK31</accession>
<proteinExistence type="predicted"/>
<sequence>MMQAMFGIKLNHTSMLRYAALFTYLCVGVPLVTTWANQRLSMLQRPNMALLIWAGCYLVFGVIYWLLTHNFGSRRYWVLKTLGLAVMTAASIMVGWISHSGLSAMLMVVITVVLPWLLPLWIGVAWMVLQNLSLVMVFSRFPENQYSIATALLQSSVYLGIAALAFVVSLVAKQQAEERERQRQLNSELRATRALLAESSRIAERMRISRELHDLVGHHLTALSLNLEVASHLAQPPAADHVRKAQGTAKQLLADVREVVSELRQDAELDLTQALNSLIEGVPSLHVHLKMPPRFAVEDPQRAQVLLRCVQEVLTNTVRHAHASNLWLHIERTAYGGLQLDARDDGRGAPQLKPGNGLVGMRERLAEVGGRLDIPHPQTRGFHLSAWLPLEPEVGLPGVSARPKASGAA</sequence>
<name>A0A846ZK31_9GAMM</name>